<feature type="domain" description="DC1" evidence="3">
    <location>
        <begin position="10"/>
        <end position="54"/>
    </location>
</feature>
<dbReference type="eggNOG" id="ENOG502RZZE">
    <property type="taxonomic scope" value="Eukaryota"/>
</dbReference>
<dbReference type="PANTHER" id="PTHR46288">
    <property type="entry name" value="PHORBOL-ESTER/DAG-TYPE DOMAIN-CONTAINING PROTEIN"/>
    <property type="match status" value="1"/>
</dbReference>
<proteinExistence type="predicted"/>
<evidence type="ECO:0000313" key="4">
    <source>
        <dbReference type="EMBL" id="EYU27149.1"/>
    </source>
</evidence>
<dbReference type="EMBL" id="KI631506">
    <property type="protein sequence ID" value="EYU27149.1"/>
    <property type="molecule type" value="Genomic_DNA"/>
</dbReference>
<feature type="compositionally biased region" description="Low complexity" evidence="2">
    <location>
        <begin position="193"/>
        <end position="206"/>
    </location>
</feature>
<dbReference type="OMA" id="SHLRCAI"/>
<evidence type="ECO:0000256" key="2">
    <source>
        <dbReference type="SAM" id="MobiDB-lite"/>
    </source>
</evidence>
<dbReference type="SUPFAM" id="SSF57889">
    <property type="entry name" value="Cysteine-rich domain"/>
    <property type="match status" value="2"/>
</dbReference>
<dbReference type="Pfam" id="PF03107">
    <property type="entry name" value="C1_2"/>
    <property type="match status" value="3"/>
</dbReference>
<dbReference type="PANTHER" id="PTHR46288:SF29">
    <property type="entry name" value="DC1 DOMAIN-CONTAINING PROTEIN"/>
    <property type="match status" value="1"/>
</dbReference>
<keyword evidence="1" id="KW-0677">Repeat</keyword>
<dbReference type="InterPro" id="IPR046349">
    <property type="entry name" value="C1-like_sf"/>
</dbReference>
<name>A0A022QHT0_ERYGU</name>
<sequence>MKQYHNKQHFSHEHILAPLHLDAGEEIKCDGCEELVSDTFYGCLECNFFLHPVCSEAPRSMVHPSHPDHPLTLHQNPTYSSRAYCCDACGSGGKGFSFSCAHCEFDLHILCAALAPTFLFKKEHPHEFKLVCEPERANKLTCYICSVGNQGYWLYYCGACGIGAHVNCLSSKHEEDKGRVNDGGGTKTKKQVSVKGESSSSSSVSVGRKTEAEARRVEEATLEAQRQLLEKRLAQQLMLDAMDNASDYVGPPYTRKYYYY</sequence>
<feature type="region of interest" description="Disordered" evidence="2">
    <location>
        <begin position="175"/>
        <end position="212"/>
    </location>
</feature>
<dbReference type="InterPro" id="IPR004146">
    <property type="entry name" value="DC1"/>
</dbReference>
<gene>
    <name evidence="4" type="ORF">MIMGU_mgv1a012140mg</name>
</gene>
<evidence type="ECO:0000256" key="1">
    <source>
        <dbReference type="ARBA" id="ARBA00022737"/>
    </source>
</evidence>
<feature type="domain" description="DC1" evidence="3">
    <location>
        <begin position="64"/>
        <end position="112"/>
    </location>
</feature>
<dbReference type="PhylomeDB" id="A0A022QHT0"/>
<feature type="domain" description="DC1" evidence="3">
    <location>
        <begin position="123"/>
        <end position="168"/>
    </location>
</feature>
<dbReference type="AlphaFoldDB" id="A0A022QHT0"/>
<accession>A0A022QHT0</accession>
<dbReference type="STRING" id="4155.A0A022QHT0"/>
<organism evidence="4 5">
    <name type="scientific">Erythranthe guttata</name>
    <name type="common">Yellow monkey flower</name>
    <name type="synonym">Mimulus guttatus</name>
    <dbReference type="NCBI Taxonomy" id="4155"/>
    <lineage>
        <taxon>Eukaryota</taxon>
        <taxon>Viridiplantae</taxon>
        <taxon>Streptophyta</taxon>
        <taxon>Embryophyta</taxon>
        <taxon>Tracheophyta</taxon>
        <taxon>Spermatophyta</taxon>
        <taxon>Magnoliopsida</taxon>
        <taxon>eudicotyledons</taxon>
        <taxon>Gunneridae</taxon>
        <taxon>Pentapetalae</taxon>
        <taxon>asterids</taxon>
        <taxon>lamiids</taxon>
        <taxon>Lamiales</taxon>
        <taxon>Phrymaceae</taxon>
        <taxon>Erythranthe</taxon>
    </lineage>
</organism>
<dbReference type="OrthoDB" id="1683652at2759"/>
<reference evidence="4 5" key="1">
    <citation type="journal article" date="2013" name="Proc. Natl. Acad. Sci. U.S.A.">
        <title>Fine-scale variation in meiotic recombination in Mimulus inferred from population shotgun sequencing.</title>
        <authorList>
            <person name="Hellsten U."/>
            <person name="Wright K.M."/>
            <person name="Jenkins J."/>
            <person name="Shu S."/>
            <person name="Yuan Y."/>
            <person name="Wessler S.R."/>
            <person name="Schmutz J."/>
            <person name="Willis J.H."/>
            <person name="Rokhsar D.S."/>
        </authorList>
    </citation>
    <scope>NUCLEOTIDE SEQUENCE [LARGE SCALE GENOMIC DNA]</scope>
    <source>
        <strain evidence="5">cv. DUN x IM62</strain>
    </source>
</reference>
<evidence type="ECO:0000259" key="3">
    <source>
        <dbReference type="Pfam" id="PF03107"/>
    </source>
</evidence>
<keyword evidence="5" id="KW-1185">Reference proteome</keyword>
<evidence type="ECO:0000313" key="5">
    <source>
        <dbReference type="Proteomes" id="UP000030748"/>
    </source>
</evidence>
<dbReference type="Proteomes" id="UP000030748">
    <property type="component" value="Unassembled WGS sequence"/>
</dbReference>
<dbReference type="KEGG" id="egt:105969433"/>
<protein>
    <recommendedName>
        <fullName evidence="3">DC1 domain-containing protein</fullName>
    </recommendedName>
</protein>